<evidence type="ECO:0000256" key="1">
    <source>
        <dbReference type="ARBA" id="ARBA00004294"/>
    </source>
</evidence>
<evidence type="ECO:0000313" key="8">
    <source>
        <dbReference type="Proteomes" id="UP000504640"/>
    </source>
</evidence>
<keyword evidence="5" id="KW-0496">Mitochondrion</keyword>
<reference evidence="9" key="1">
    <citation type="submission" date="2025-08" db="UniProtKB">
        <authorList>
            <consortium name="RefSeq"/>
        </authorList>
    </citation>
    <scope>IDENTIFICATION</scope>
    <source>
        <tissue evidence="9">Blood</tissue>
    </source>
</reference>
<dbReference type="InterPro" id="IPR050931">
    <property type="entry name" value="Mito_Protein_Transport_Metaxin"/>
</dbReference>
<dbReference type="GO" id="GO:0015031">
    <property type="term" value="P:protein transport"/>
    <property type="evidence" value="ECO:0007669"/>
    <property type="project" value="UniProtKB-KW"/>
</dbReference>
<keyword evidence="8" id="KW-1185">Reference proteome</keyword>
<dbReference type="GeneID" id="116547172"/>
<dbReference type="PANTHER" id="PTHR12289:SF34">
    <property type="entry name" value="METAXIN-1"/>
    <property type="match status" value="1"/>
</dbReference>
<dbReference type="RefSeq" id="XP_032129100.1">
    <property type="nucleotide sequence ID" value="XM_032273209.1"/>
</dbReference>
<dbReference type="AlphaFoldDB" id="A0A6J3HGB7"/>
<comment type="subcellular location">
    <subcellularLocation>
        <location evidence="1">Mitochondrion outer membrane</location>
    </subcellularLocation>
</comment>
<evidence type="ECO:0000256" key="5">
    <source>
        <dbReference type="ARBA" id="ARBA00023128"/>
    </source>
</evidence>
<dbReference type="Proteomes" id="UP000504640">
    <property type="component" value="Unplaced"/>
</dbReference>
<keyword evidence="6" id="KW-0472">Membrane</keyword>
<dbReference type="PANTHER" id="PTHR12289">
    <property type="entry name" value="METAXIN RELATED"/>
    <property type="match status" value="1"/>
</dbReference>
<name>A0A6J3HGB7_SAPAP</name>
<dbReference type="InterPro" id="IPR019564">
    <property type="entry name" value="Sam37/metaxin_N"/>
</dbReference>
<sequence>MFPLQKYNADYDLSARQGADTLAFMSLLEEKLLPVLVHTFWIDTKNYVEVTRKWYAEAMPFPLNFFLPGRMQRQYMERLQLLSGEHRPEDEEELEKELY</sequence>
<dbReference type="Pfam" id="PF10568">
    <property type="entry name" value="Tom37"/>
    <property type="match status" value="1"/>
</dbReference>
<evidence type="ECO:0000256" key="6">
    <source>
        <dbReference type="ARBA" id="ARBA00023136"/>
    </source>
</evidence>
<evidence type="ECO:0000256" key="2">
    <source>
        <dbReference type="ARBA" id="ARBA00022448"/>
    </source>
</evidence>
<proteinExistence type="predicted"/>
<gene>
    <name evidence="9" type="primary">LOC116547172</name>
</gene>
<protein>
    <submittedName>
        <fullName evidence="9">Metaxin-1-like</fullName>
    </submittedName>
</protein>
<accession>A0A6J3HGB7</accession>
<evidence type="ECO:0000256" key="3">
    <source>
        <dbReference type="ARBA" id="ARBA00022787"/>
    </source>
</evidence>
<dbReference type="GO" id="GO:0007005">
    <property type="term" value="P:mitochondrion organization"/>
    <property type="evidence" value="ECO:0007669"/>
    <property type="project" value="TreeGrafter"/>
</dbReference>
<dbReference type="GO" id="GO:0001401">
    <property type="term" value="C:SAM complex"/>
    <property type="evidence" value="ECO:0007669"/>
    <property type="project" value="InterPro"/>
</dbReference>
<keyword evidence="4" id="KW-0653">Protein transport</keyword>
<organism evidence="8 9">
    <name type="scientific">Sapajus apella</name>
    <name type="common">Brown-capped capuchin</name>
    <name type="synonym">Cebus apella</name>
    <dbReference type="NCBI Taxonomy" id="9515"/>
    <lineage>
        <taxon>Eukaryota</taxon>
        <taxon>Metazoa</taxon>
        <taxon>Chordata</taxon>
        <taxon>Craniata</taxon>
        <taxon>Vertebrata</taxon>
        <taxon>Euteleostomi</taxon>
        <taxon>Mammalia</taxon>
        <taxon>Eutheria</taxon>
        <taxon>Euarchontoglires</taxon>
        <taxon>Primates</taxon>
        <taxon>Haplorrhini</taxon>
        <taxon>Platyrrhini</taxon>
        <taxon>Cebidae</taxon>
        <taxon>Cebinae</taxon>
        <taxon>Sapajus</taxon>
    </lineage>
</organism>
<feature type="domain" description="Mitochondrial outer membrane transport complex Sam37/metaxin N-terminal" evidence="7">
    <location>
        <begin position="5"/>
        <end position="72"/>
    </location>
</feature>
<keyword evidence="2" id="KW-0813">Transport</keyword>
<evidence type="ECO:0000259" key="7">
    <source>
        <dbReference type="Pfam" id="PF10568"/>
    </source>
</evidence>
<evidence type="ECO:0000313" key="9">
    <source>
        <dbReference type="RefSeq" id="XP_032129100.1"/>
    </source>
</evidence>
<evidence type="ECO:0000256" key="4">
    <source>
        <dbReference type="ARBA" id="ARBA00022927"/>
    </source>
</evidence>
<keyword evidence="3" id="KW-1000">Mitochondrion outer membrane</keyword>